<dbReference type="AlphaFoldDB" id="A0AB37UCL2"/>
<dbReference type="EMBL" id="RSCK01000076">
    <property type="protein sequence ID" value="RUT05425.1"/>
    <property type="molecule type" value="Genomic_DNA"/>
</dbReference>
<evidence type="ECO:0000313" key="2">
    <source>
        <dbReference type="Proteomes" id="UP000282574"/>
    </source>
</evidence>
<reference evidence="1 2" key="1">
    <citation type="journal article" date="2019" name="Genome Biol. Evol.">
        <title>Day and night: Metabolic profiles and evolutionary relationships of six axenic non-marine cyanobacteria.</title>
        <authorList>
            <person name="Will S.E."/>
            <person name="Henke P."/>
            <person name="Boedeker C."/>
            <person name="Huang S."/>
            <person name="Brinkmann H."/>
            <person name="Rohde M."/>
            <person name="Jarek M."/>
            <person name="Friedl T."/>
            <person name="Seufert S."/>
            <person name="Schumacher M."/>
            <person name="Overmann J."/>
            <person name="Neumann-Schaal M."/>
            <person name="Petersen J."/>
        </authorList>
    </citation>
    <scope>NUCLEOTIDE SEQUENCE [LARGE SCALE GENOMIC DNA]</scope>
    <source>
        <strain evidence="1 2">SAG 39.79</strain>
    </source>
</reference>
<protein>
    <submittedName>
        <fullName evidence="1">Uncharacterized protein</fullName>
    </submittedName>
</protein>
<evidence type="ECO:0000313" key="1">
    <source>
        <dbReference type="EMBL" id="RUT05425.1"/>
    </source>
</evidence>
<keyword evidence="2" id="KW-1185">Reference proteome</keyword>
<dbReference type="RefSeq" id="WP_106168064.1">
    <property type="nucleotide sequence ID" value="NZ_JAVKZF010000001.1"/>
</dbReference>
<organism evidence="1 2">
    <name type="scientific">Chroococcidiopsis cubana SAG 39.79</name>
    <dbReference type="NCBI Taxonomy" id="388085"/>
    <lineage>
        <taxon>Bacteria</taxon>
        <taxon>Bacillati</taxon>
        <taxon>Cyanobacteriota</taxon>
        <taxon>Cyanophyceae</taxon>
        <taxon>Chroococcidiopsidales</taxon>
        <taxon>Chroococcidiopsidaceae</taxon>
        <taxon>Chroococcidiopsis</taxon>
    </lineage>
</organism>
<sequence length="137" mass="14756">MINATLTVKIRSVDETHDPQGVKIVYGDCSFHSYSKDGLVESTTSFRAKGAAAVAIARVEAGTDGVAVGYPDMEVVDTGNGYKEKKCTLFIRNFIPTEFGQSKLTEKHLQSQLAEHTLVTAATASNSVSVNELDIPF</sequence>
<proteinExistence type="predicted"/>
<comment type="caution">
    <text evidence="1">The sequence shown here is derived from an EMBL/GenBank/DDBJ whole genome shotgun (WGS) entry which is preliminary data.</text>
</comment>
<gene>
    <name evidence="1" type="ORF">DSM107010_55030</name>
</gene>
<name>A0AB37UCL2_9CYAN</name>
<accession>A0AB37UCL2</accession>
<dbReference type="Proteomes" id="UP000282574">
    <property type="component" value="Unassembled WGS sequence"/>
</dbReference>